<name>J5SS07_TRIAS</name>
<comment type="similarity">
    <text evidence="1">Belongs to the Mo25 family.</text>
</comment>
<evidence type="ECO:0000256" key="1">
    <source>
        <dbReference type="ARBA" id="ARBA00011012"/>
    </source>
</evidence>
<evidence type="ECO:0000313" key="2">
    <source>
        <dbReference type="EMBL" id="EJT47226.1"/>
    </source>
</evidence>
<accession>J5SS07</accession>
<dbReference type="InterPro" id="IPR011989">
    <property type="entry name" value="ARM-like"/>
</dbReference>
<comment type="caution">
    <text evidence="2">The sequence shown here is derived from an EMBL/GenBank/DDBJ whole genome shotgun (WGS) entry which is preliminary data.</text>
</comment>
<dbReference type="HOGENOM" id="CLU_035755_0_0_1"/>
<dbReference type="KEGG" id="tasa:A1Q1_04084"/>
<dbReference type="GO" id="GO:0035556">
    <property type="term" value="P:intracellular signal transduction"/>
    <property type="evidence" value="ECO:0007669"/>
    <property type="project" value="TreeGrafter"/>
</dbReference>
<dbReference type="PANTHER" id="PTHR10182">
    <property type="entry name" value="CALCIUM-BINDING PROTEIN 39-RELATED"/>
    <property type="match status" value="1"/>
</dbReference>
<dbReference type="SUPFAM" id="SSF48371">
    <property type="entry name" value="ARM repeat"/>
    <property type="match status" value="2"/>
</dbReference>
<dbReference type="OrthoDB" id="609103at2759"/>
<dbReference type="GeneID" id="25987597"/>
<dbReference type="InterPro" id="IPR013878">
    <property type="entry name" value="Mo25"/>
</dbReference>
<dbReference type="Proteomes" id="UP000002748">
    <property type="component" value="Unassembled WGS sequence"/>
</dbReference>
<dbReference type="InterPro" id="IPR016024">
    <property type="entry name" value="ARM-type_fold"/>
</dbReference>
<reference evidence="2 3" key="1">
    <citation type="journal article" date="2012" name="Eukaryot. Cell">
        <title>Draft genome sequence of CBS 2479, the standard type strain of Trichosporon asahii.</title>
        <authorList>
            <person name="Yang R.Y."/>
            <person name="Li H.T."/>
            <person name="Zhu H."/>
            <person name="Zhou G.P."/>
            <person name="Wang M."/>
            <person name="Wang L."/>
        </authorList>
    </citation>
    <scope>NUCLEOTIDE SEQUENCE [LARGE SCALE GENOMIC DNA]</scope>
    <source>
        <strain evidence="3">ATCC 90039 / CBS 2479 / JCM 2466 / KCTC 7840 / NCYC 2677 / UAMH 7654</strain>
    </source>
</reference>
<dbReference type="Gene3D" id="1.25.10.10">
    <property type="entry name" value="Leucine-rich Repeat Variant"/>
    <property type="match status" value="1"/>
</dbReference>
<dbReference type="GO" id="GO:0043539">
    <property type="term" value="F:protein serine/threonine kinase activator activity"/>
    <property type="evidence" value="ECO:0007669"/>
    <property type="project" value="TreeGrafter"/>
</dbReference>
<gene>
    <name evidence="2" type="ORF">A1Q1_04084</name>
</gene>
<organism evidence="2 3">
    <name type="scientific">Trichosporon asahii var. asahii (strain ATCC 90039 / CBS 2479 / JCM 2466 / KCTC 7840 / NBRC 103889/ NCYC 2677 / UAMH 7654)</name>
    <name type="common">Yeast</name>
    <dbReference type="NCBI Taxonomy" id="1186058"/>
    <lineage>
        <taxon>Eukaryota</taxon>
        <taxon>Fungi</taxon>
        <taxon>Dikarya</taxon>
        <taxon>Basidiomycota</taxon>
        <taxon>Agaricomycotina</taxon>
        <taxon>Tremellomycetes</taxon>
        <taxon>Trichosporonales</taxon>
        <taxon>Trichosporonaceae</taxon>
        <taxon>Trichosporon</taxon>
    </lineage>
</organism>
<dbReference type="VEuPathDB" id="FungiDB:A1Q1_04084"/>
<dbReference type="EMBL" id="ALBS01000261">
    <property type="protein sequence ID" value="EJT47226.1"/>
    <property type="molecule type" value="Genomic_DNA"/>
</dbReference>
<dbReference type="PANTHER" id="PTHR10182:SF3">
    <property type="entry name" value="PROTEIN MO25"/>
    <property type="match status" value="1"/>
</dbReference>
<dbReference type="AlphaFoldDB" id="J5SS07"/>
<dbReference type="RefSeq" id="XP_014177936.1">
    <property type="nucleotide sequence ID" value="XM_014322461.1"/>
</dbReference>
<sequence>MNFFNRNRQRSPVDSVRVLKDYIQRLDAGSVDQRKKVSLDVPARAATVEHSWNTTEECSRLIGTIKACLCGEGDGDHSPETVTLVANEIYNQDLLSLFVARLPKLEFEISVGSFQCSIHLDIASAEMHGTIRETAANSYQARKDVGHIYNTLLRRSIGSRLPTVELIVNKPEIIFATLRGYADAEVALNTGMILKEMLRYEPLAKILLYSDHTSRTQHLASRETLTRHKPMVAAYLDHNYDRFFNMYNTLIVSNNYVTKRQSLKLLGEILLDRANYTIMTRYIASEANLKLMMNFLRDRSRNIQFEAFHVFKVFVANPNKPPEIARILRRNKDRLLVFLKDFHNDKDDDQFNDEKQFLIAQIERL</sequence>
<dbReference type="Pfam" id="PF08569">
    <property type="entry name" value="Mo25"/>
    <property type="match status" value="2"/>
</dbReference>
<evidence type="ECO:0000313" key="3">
    <source>
        <dbReference type="Proteomes" id="UP000002748"/>
    </source>
</evidence>
<proteinExistence type="inferred from homology"/>
<protein>
    <submittedName>
        <fullName evidence="2">Transcriptional repressor</fullName>
    </submittedName>
</protein>